<protein>
    <submittedName>
        <fullName evidence="5">FCD domain-containing protein</fullName>
    </submittedName>
</protein>
<organism evidence="5">
    <name type="scientific">Cellulosimicrobium sp. ES-005</name>
    <dbReference type="NCBI Taxonomy" id="3163031"/>
    <lineage>
        <taxon>Bacteria</taxon>
        <taxon>Bacillati</taxon>
        <taxon>Actinomycetota</taxon>
        <taxon>Actinomycetes</taxon>
        <taxon>Micrococcales</taxon>
        <taxon>Promicromonosporaceae</taxon>
        <taxon>Cellulosimicrobium</taxon>
    </lineage>
</organism>
<dbReference type="Pfam" id="PF07729">
    <property type="entry name" value="FCD"/>
    <property type="match status" value="1"/>
</dbReference>
<dbReference type="Gene3D" id="1.20.120.530">
    <property type="entry name" value="GntR ligand-binding domain-like"/>
    <property type="match status" value="1"/>
</dbReference>
<accession>A0AAU8G3I6</accession>
<keyword evidence="3" id="KW-0804">Transcription</keyword>
<dbReference type="SMART" id="SM00895">
    <property type="entry name" value="FCD"/>
    <property type="match status" value="1"/>
</dbReference>
<reference evidence="5" key="1">
    <citation type="submission" date="2024-06" db="EMBL/GenBank/DDBJ databases">
        <title>Complete genome sequence of the cellulolytic actinobacterium, Cellulosimicrobium ES-005.</title>
        <authorList>
            <person name="Matthews C.T."/>
            <person name="Underwood K.D."/>
            <person name="Ghanchi K.M."/>
            <person name="Fields S.D."/>
            <person name="Gardner S.G."/>
        </authorList>
    </citation>
    <scope>NUCLEOTIDE SEQUENCE</scope>
    <source>
        <strain evidence="5">ES-005</strain>
    </source>
</reference>
<name>A0AAU8G3I6_9MICO</name>
<dbReference type="PANTHER" id="PTHR43537:SF24">
    <property type="entry name" value="GLUCONATE OPERON TRANSCRIPTIONAL REPRESSOR"/>
    <property type="match status" value="1"/>
</dbReference>
<feature type="domain" description="GntR C-terminal" evidence="4">
    <location>
        <begin position="99"/>
        <end position="225"/>
    </location>
</feature>
<dbReference type="PANTHER" id="PTHR43537">
    <property type="entry name" value="TRANSCRIPTIONAL REGULATOR, GNTR FAMILY"/>
    <property type="match status" value="1"/>
</dbReference>
<dbReference type="Pfam" id="PF08461">
    <property type="entry name" value="WHD_RNase_R"/>
    <property type="match status" value="1"/>
</dbReference>
<evidence type="ECO:0000256" key="3">
    <source>
        <dbReference type="ARBA" id="ARBA00023163"/>
    </source>
</evidence>
<sequence length="258" mass="27916">MNDREGAMLALAHAISTSDVPVGTRNAQRELAARGMVLSESSVSRLLREMDRRGWTTPAGTKGRTLSAEGRRRAAEAVLAERTSDSLQHAVRDVQDLLDLLRARQAVESAVAADAARNPSGEGVAELRRLCSDHANAVGSMPMIEQPGLQFHRGVVELASNRMLKLAADMMLAPHLDRVEAVLDAILSTRRDEERVVAEHRDVLERIEARDPAGAQAAMEAHFDDMIAAAENALVGSGGALVERLLGWVEAVPDVIRR</sequence>
<evidence type="ECO:0000313" key="5">
    <source>
        <dbReference type="EMBL" id="XCH31420.1"/>
    </source>
</evidence>
<keyword evidence="2" id="KW-0238">DNA-binding</keyword>
<dbReference type="InterPro" id="IPR011711">
    <property type="entry name" value="GntR_C"/>
</dbReference>
<gene>
    <name evidence="5" type="ORF">ABRQ22_06985</name>
</gene>
<dbReference type="RefSeq" id="WP_253050200.1">
    <property type="nucleotide sequence ID" value="NZ_CP159290.1"/>
</dbReference>
<dbReference type="SUPFAM" id="SSF48008">
    <property type="entry name" value="GntR ligand-binding domain-like"/>
    <property type="match status" value="1"/>
</dbReference>
<dbReference type="InterPro" id="IPR008920">
    <property type="entry name" value="TF_FadR/GntR_C"/>
</dbReference>
<evidence type="ECO:0000259" key="4">
    <source>
        <dbReference type="SMART" id="SM00895"/>
    </source>
</evidence>
<keyword evidence="1" id="KW-0805">Transcription regulation</keyword>
<dbReference type="GO" id="GO:0003677">
    <property type="term" value="F:DNA binding"/>
    <property type="evidence" value="ECO:0007669"/>
    <property type="project" value="UniProtKB-KW"/>
</dbReference>
<dbReference type="EMBL" id="CP159290">
    <property type="protein sequence ID" value="XCH31420.1"/>
    <property type="molecule type" value="Genomic_DNA"/>
</dbReference>
<proteinExistence type="predicted"/>
<evidence type="ECO:0000256" key="1">
    <source>
        <dbReference type="ARBA" id="ARBA00023015"/>
    </source>
</evidence>
<dbReference type="AlphaFoldDB" id="A0AAU8G3I6"/>
<dbReference type="InterPro" id="IPR013668">
    <property type="entry name" value="RNase_R_HTH_12"/>
</dbReference>
<evidence type="ECO:0000256" key="2">
    <source>
        <dbReference type="ARBA" id="ARBA00023125"/>
    </source>
</evidence>